<dbReference type="InterPro" id="IPR011856">
    <property type="entry name" value="tRNA_endonuc-like_dom_sf"/>
</dbReference>
<dbReference type="GO" id="GO:0036297">
    <property type="term" value="P:interstrand cross-link repair"/>
    <property type="evidence" value="ECO:0007669"/>
    <property type="project" value="InterPro"/>
</dbReference>
<dbReference type="PANTHER" id="PTHR15749">
    <property type="entry name" value="FANCONI-ASSOCIATED NUCLEASE 1"/>
    <property type="match status" value="1"/>
</dbReference>
<evidence type="ECO:0000256" key="7">
    <source>
        <dbReference type="ARBA" id="ARBA00022723"/>
    </source>
</evidence>
<dbReference type="InterPro" id="IPR014883">
    <property type="entry name" value="VRR_NUC"/>
</dbReference>
<dbReference type="Gene3D" id="3.40.1350.10">
    <property type="match status" value="1"/>
</dbReference>
<evidence type="ECO:0000259" key="11">
    <source>
        <dbReference type="SMART" id="SM00990"/>
    </source>
</evidence>
<evidence type="ECO:0000256" key="4">
    <source>
        <dbReference type="ARBA" id="ARBA00005533"/>
    </source>
</evidence>
<dbReference type="InterPro" id="IPR033315">
    <property type="entry name" value="Fan1-like"/>
</dbReference>
<sequence length="561" mass="64313">MSSTHAQWLALPVISNPFEDPFYYLKNFRHVLDWIAARYEDVLSVDEQRFIAAFAQLPGPSQALWVRMIMRKGEHFRANRLNYAEIGDTALAAAPLLALGWLDDQAPLALVEVFDVLQKPEILACFSARIAQPKGKKSDWLEQLAVDYTQRQSLAQWHPGLTEPLYTLNHRALCDRLRLMFFGNLGQSWSDLVLADLGLFTYEKVDFSHESRALGCRADIEGYLHLHACREQFELNGDAEAVLQQVLDYQAANRWLQRRRGRLLFQLGQHLERAGDLNRALEVYQQSRHPEARQRSIRVLERQEHHALALKLAEDAQQAPLTDAELQHLRRIIPRLRRKLGLAPLPATRAVAADRLDLSLPQGEAICVELKVAAHLHRTAEPVHYVENTLVNGLFGLLCWPAIFAPLPGAFFHPYQSGPADLFEEDFYQQRADRFEACLAQLDDGRYLATILDTYAAKFGVQSNFVAWNSLSQELLEEALLCLPPAHLKLWFRRLLLDIRANRSGMPDLIQFFAAQKTYRMIEVKGPGDRLQDNQLRWLAFCEEHRMPVTVCYVQWQEPQG</sequence>
<dbReference type="GO" id="GO:0003676">
    <property type="term" value="F:nucleic acid binding"/>
    <property type="evidence" value="ECO:0007669"/>
    <property type="project" value="InterPro"/>
</dbReference>
<dbReference type="EC" id="3.1.4.1" evidence="5"/>
<evidence type="ECO:0000313" key="12">
    <source>
        <dbReference type="EMBL" id="PAA14729.1"/>
    </source>
</evidence>
<dbReference type="InterPro" id="IPR049125">
    <property type="entry name" value="FAN1-like_WH"/>
</dbReference>
<dbReference type="Pfam" id="PF08774">
    <property type="entry name" value="VRR_NUC"/>
    <property type="match status" value="1"/>
</dbReference>
<evidence type="ECO:0000313" key="13">
    <source>
        <dbReference type="Proteomes" id="UP000215861"/>
    </source>
</evidence>
<evidence type="ECO:0000256" key="6">
    <source>
        <dbReference type="ARBA" id="ARBA00022722"/>
    </source>
</evidence>
<dbReference type="OrthoDB" id="9803913at2"/>
<keyword evidence="9" id="KW-0460">Magnesium</keyword>
<comment type="caution">
    <text evidence="12">The sequence shown here is derived from an EMBL/GenBank/DDBJ whole genome shotgun (WGS) entry which is preliminary data.</text>
</comment>
<evidence type="ECO:0000256" key="9">
    <source>
        <dbReference type="ARBA" id="ARBA00022842"/>
    </source>
</evidence>
<dbReference type="PANTHER" id="PTHR15749:SF4">
    <property type="entry name" value="FANCONI-ASSOCIATED NUCLEASE 1"/>
    <property type="match status" value="1"/>
</dbReference>
<dbReference type="SMART" id="SM00990">
    <property type="entry name" value="VRR_NUC"/>
    <property type="match status" value="1"/>
</dbReference>
<comment type="catalytic activity">
    <reaction evidence="1">
        <text>Hydrolytically removes 5'-nucleotides successively from the 3'-hydroxy termini of 3'-hydroxy-terminated oligonucleotides.</text>
        <dbReference type="EC" id="3.1.4.1"/>
    </reaction>
</comment>
<dbReference type="FunFam" id="3.40.1350.10:FF:000024">
    <property type="entry name" value="Fanconi-associated nuclease"/>
    <property type="match status" value="1"/>
</dbReference>
<dbReference type="GO" id="GO:0046872">
    <property type="term" value="F:metal ion binding"/>
    <property type="evidence" value="ECO:0007669"/>
    <property type="project" value="UniProtKB-KW"/>
</dbReference>
<dbReference type="EMBL" id="NQKQ01000003">
    <property type="protein sequence ID" value="PAA14729.1"/>
    <property type="molecule type" value="Genomic_DNA"/>
</dbReference>
<keyword evidence="6" id="KW-0540">Nuclease</keyword>
<comment type="cofactor">
    <cofactor evidence="3">
        <name>Mg(2+)</name>
        <dbReference type="ChEBI" id="CHEBI:18420"/>
    </cofactor>
</comment>
<dbReference type="InterPro" id="IPR040603">
    <property type="entry name" value="FAN1_SAP_bact"/>
</dbReference>
<gene>
    <name evidence="12" type="ORF">CJU81_04455</name>
</gene>
<keyword evidence="7" id="KW-0479">Metal-binding</keyword>
<keyword evidence="10" id="KW-0464">Manganese</keyword>
<feature type="domain" description="VRR-NUC" evidence="11">
    <location>
        <begin position="442"/>
        <end position="556"/>
    </location>
</feature>
<accession>A0A267AS59</accession>
<reference evidence="12 13" key="1">
    <citation type="submission" date="2017-08" db="EMBL/GenBank/DDBJ databases">
        <title>Genomic and metabolic characterisation of spoilage-associated Pseudomonas species.</title>
        <authorList>
            <person name="Stanborough T."/>
            <person name="Fegan N."/>
            <person name="Powell S.M."/>
            <person name="Singh T."/>
            <person name="Tamplin M.L."/>
            <person name="Chandry P.S."/>
        </authorList>
    </citation>
    <scope>NUCLEOTIDE SEQUENCE [LARGE SCALE GENOMIC DNA]</scope>
    <source>
        <strain evidence="12 13">F1801</strain>
    </source>
</reference>
<dbReference type="Pfam" id="PF21315">
    <property type="entry name" value="FAN1_HTH"/>
    <property type="match status" value="1"/>
</dbReference>
<dbReference type="Pfam" id="PF18081">
    <property type="entry name" value="FANC_SAP"/>
    <property type="match status" value="1"/>
</dbReference>
<dbReference type="RefSeq" id="WP_095035657.1">
    <property type="nucleotide sequence ID" value="NZ_NQKQ01000003.1"/>
</dbReference>
<evidence type="ECO:0000256" key="1">
    <source>
        <dbReference type="ARBA" id="ARBA00000983"/>
    </source>
</evidence>
<dbReference type="Proteomes" id="UP000215861">
    <property type="component" value="Unassembled WGS sequence"/>
</dbReference>
<evidence type="ECO:0000256" key="3">
    <source>
        <dbReference type="ARBA" id="ARBA00001946"/>
    </source>
</evidence>
<comment type="cofactor">
    <cofactor evidence="2">
        <name>Mn(2+)</name>
        <dbReference type="ChEBI" id="CHEBI:29035"/>
    </cofactor>
</comment>
<protein>
    <recommendedName>
        <fullName evidence="5">phosphodiesterase I</fullName>
        <ecNumber evidence="5">3.1.4.1</ecNumber>
    </recommendedName>
</protein>
<dbReference type="AlphaFoldDB" id="A0A267AS59"/>
<organism evidence="12 13">
    <name type="scientific">Pseudomonas fragi</name>
    <dbReference type="NCBI Taxonomy" id="296"/>
    <lineage>
        <taxon>Bacteria</taxon>
        <taxon>Pseudomonadati</taxon>
        <taxon>Pseudomonadota</taxon>
        <taxon>Gammaproteobacteria</taxon>
        <taxon>Pseudomonadales</taxon>
        <taxon>Pseudomonadaceae</taxon>
        <taxon>Pseudomonas</taxon>
    </lineage>
</organism>
<dbReference type="GO" id="GO:0004528">
    <property type="term" value="F:phosphodiesterase I activity"/>
    <property type="evidence" value="ECO:0007669"/>
    <property type="project" value="UniProtKB-EC"/>
</dbReference>
<evidence type="ECO:0000256" key="2">
    <source>
        <dbReference type="ARBA" id="ARBA00001936"/>
    </source>
</evidence>
<comment type="similarity">
    <text evidence="4">Belongs to the FAN1 family.</text>
</comment>
<evidence type="ECO:0000256" key="8">
    <source>
        <dbReference type="ARBA" id="ARBA00022801"/>
    </source>
</evidence>
<name>A0A267AS59_PSEFR</name>
<proteinExistence type="inferred from homology"/>
<keyword evidence="8" id="KW-0378">Hydrolase</keyword>
<evidence type="ECO:0000256" key="5">
    <source>
        <dbReference type="ARBA" id="ARBA00012029"/>
    </source>
</evidence>
<evidence type="ECO:0000256" key="10">
    <source>
        <dbReference type="ARBA" id="ARBA00023211"/>
    </source>
</evidence>